<dbReference type="CDD" id="cd18692">
    <property type="entry name" value="PIN_VapC-like"/>
    <property type="match status" value="1"/>
</dbReference>
<accession>A0ABP8NIE6</accession>
<dbReference type="Pfam" id="PF01850">
    <property type="entry name" value="PIN"/>
    <property type="match status" value="1"/>
</dbReference>
<dbReference type="SUPFAM" id="SSF88723">
    <property type="entry name" value="PIN domain-like"/>
    <property type="match status" value="1"/>
</dbReference>
<protein>
    <recommendedName>
        <fullName evidence="1">PIN domain-containing protein</fullName>
    </recommendedName>
</protein>
<reference evidence="3" key="1">
    <citation type="journal article" date="2019" name="Int. J. Syst. Evol. Microbiol.">
        <title>The Global Catalogue of Microorganisms (GCM) 10K type strain sequencing project: providing services to taxonomists for standard genome sequencing and annotation.</title>
        <authorList>
            <consortium name="The Broad Institute Genomics Platform"/>
            <consortium name="The Broad Institute Genome Sequencing Center for Infectious Disease"/>
            <person name="Wu L."/>
            <person name="Ma J."/>
        </authorList>
    </citation>
    <scope>NUCLEOTIDE SEQUENCE [LARGE SCALE GENOMIC DNA]</scope>
    <source>
        <strain evidence="3">JCM 32105</strain>
    </source>
</reference>
<sequence length="106" mass="12091">MLSSHYTISTQVVNENVNVCLRKLRLNKDQAYAHGRDLMSIFRVVNIYSSTITSAFDLSVKYELSYWDSLIVAAALESKCQVLLTEDMHHGLVINEKLRIVNPFIS</sequence>
<dbReference type="EMBL" id="BAABFA010000011">
    <property type="protein sequence ID" value="GAA4465850.1"/>
    <property type="molecule type" value="Genomic_DNA"/>
</dbReference>
<evidence type="ECO:0000259" key="1">
    <source>
        <dbReference type="Pfam" id="PF01850"/>
    </source>
</evidence>
<organism evidence="2 3">
    <name type="scientific">Nemorincola caseinilytica</name>
    <dbReference type="NCBI Taxonomy" id="2054315"/>
    <lineage>
        <taxon>Bacteria</taxon>
        <taxon>Pseudomonadati</taxon>
        <taxon>Bacteroidota</taxon>
        <taxon>Chitinophagia</taxon>
        <taxon>Chitinophagales</taxon>
        <taxon>Chitinophagaceae</taxon>
        <taxon>Nemorincola</taxon>
    </lineage>
</organism>
<gene>
    <name evidence="2" type="ORF">GCM10023093_18720</name>
</gene>
<dbReference type="Gene3D" id="3.40.50.1010">
    <property type="entry name" value="5'-nuclease"/>
    <property type="match status" value="1"/>
</dbReference>
<name>A0ABP8NIE6_9BACT</name>
<dbReference type="InterPro" id="IPR029060">
    <property type="entry name" value="PIN-like_dom_sf"/>
</dbReference>
<feature type="domain" description="PIN" evidence="1">
    <location>
        <begin position="8"/>
        <end position="87"/>
    </location>
</feature>
<dbReference type="InterPro" id="IPR002716">
    <property type="entry name" value="PIN_dom"/>
</dbReference>
<evidence type="ECO:0000313" key="2">
    <source>
        <dbReference type="EMBL" id="GAA4465850.1"/>
    </source>
</evidence>
<dbReference type="Proteomes" id="UP001500067">
    <property type="component" value="Unassembled WGS sequence"/>
</dbReference>
<proteinExistence type="predicted"/>
<comment type="caution">
    <text evidence="2">The sequence shown here is derived from an EMBL/GenBank/DDBJ whole genome shotgun (WGS) entry which is preliminary data.</text>
</comment>
<keyword evidence="3" id="KW-1185">Reference proteome</keyword>
<evidence type="ECO:0000313" key="3">
    <source>
        <dbReference type="Proteomes" id="UP001500067"/>
    </source>
</evidence>